<dbReference type="OrthoDB" id="1684827at2"/>
<dbReference type="Proteomes" id="UP000005361">
    <property type="component" value="Chromosome"/>
</dbReference>
<organism evidence="2 3">
    <name type="scientific">Pelosinus fermentans JBW45</name>
    <dbReference type="NCBI Taxonomy" id="1192197"/>
    <lineage>
        <taxon>Bacteria</taxon>
        <taxon>Bacillati</taxon>
        <taxon>Bacillota</taxon>
        <taxon>Negativicutes</taxon>
        <taxon>Selenomonadales</taxon>
        <taxon>Sporomusaceae</taxon>
        <taxon>Pelosinus</taxon>
    </lineage>
</organism>
<evidence type="ECO:0000313" key="2">
    <source>
        <dbReference type="EMBL" id="AJQ29002.1"/>
    </source>
</evidence>
<reference evidence="3" key="2">
    <citation type="submission" date="2015-02" db="EMBL/GenBank/DDBJ databases">
        <title>Complete Genome Sequence of Pelosinus fermentans JBW45.</title>
        <authorList>
            <person name="De Leon K.B."/>
            <person name="Utturkar S.M."/>
            <person name="Camilleri L.B."/>
            <person name="Arkin A.P."/>
            <person name="Fields M.W."/>
            <person name="Brown S.D."/>
            <person name="Wall J.D."/>
        </authorList>
    </citation>
    <scope>NUCLEOTIDE SEQUENCE [LARGE SCALE GENOMIC DNA]</scope>
    <source>
        <strain evidence="3">JBW45</strain>
    </source>
</reference>
<name>I8TSZ5_9FIRM</name>
<proteinExistence type="predicted"/>
<evidence type="ECO:0000256" key="1">
    <source>
        <dbReference type="SAM" id="Phobius"/>
    </source>
</evidence>
<evidence type="ECO:0000313" key="3">
    <source>
        <dbReference type="Proteomes" id="UP000005361"/>
    </source>
</evidence>
<keyword evidence="1" id="KW-1133">Transmembrane helix</keyword>
<sequence length="114" mass="12909" precursor="true">MLSTTESQIFAWAAGVILAVNVLAVVLHFLYKALSDSPLRDFIRSVIFELDRLADNMENSEKRRAAIQQICEILGWRKVLIPAVLVGWIIDAEVAAIRRMQQSANTPDFHEEDQ</sequence>
<reference evidence="2 3" key="1">
    <citation type="journal article" date="2015" name="Genome Announc.">
        <title>Complete Genome Sequence of Pelosinus fermentans JBW45, a Member of a Remarkably Competitive Group of Negativicutes in the Firmicutes Phylum.</title>
        <authorList>
            <person name="De Leon K.B."/>
            <person name="Utturkar S.M."/>
            <person name="Camilleri L.B."/>
            <person name="Elias D.A."/>
            <person name="Arkin A.P."/>
            <person name="Fields M.W."/>
            <person name="Brown S.D."/>
            <person name="Wall J.D."/>
        </authorList>
    </citation>
    <scope>NUCLEOTIDE SEQUENCE [LARGE SCALE GENOMIC DNA]</scope>
    <source>
        <strain evidence="2 3">JBW45</strain>
    </source>
</reference>
<protein>
    <submittedName>
        <fullName evidence="2">Uncharacterized protein</fullName>
    </submittedName>
</protein>
<gene>
    <name evidence="2" type="ORF">JBW_03665</name>
</gene>
<dbReference type="KEGG" id="pft:JBW_03665"/>
<keyword evidence="1" id="KW-0472">Membrane</keyword>
<dbReference type="EMBL" id="CP010978">
    <property type="protein sequence ID" value="AJQ29002.1"/>
    <property type="molecule type" value="Genomic_DNA"/>
</dbReference>
<keyword evidence="1" id="KW-0812">Transmembrane</keyword>
<dbReference type="STRING" id="1192197.JBW_03665"/>
<dbReference type="RefSeq" id="WP_007960559.1">
    <property type="nucleotide sequence ID" value="NZ_CP010978.1"/>
</dbReference>
<feature type="transmembrane region" description="Helical" evidence="1">
    <location>
        <begin position="12"/>
        <end position="31"/>
    </location>
</feature>
<accession>I8TSZ5</accession>
<dbReference type="AlphaFoldDB" id="I8TSZ5"/>
<dbReference type="HOGENOM" id="CLU_2118743_0_0_9"/>